<keyword evidence="1 3" id="KW-0238">DNA-binding</keyword>
<dbReference type="SMART" id="SM00398">
    <property type="entry name" value="HMG"/>
    <property type="match status" value="1"/>
</dbReference>
<organism evidence="6 7">
    <name type="scientific">Mycena maculata</name>
    <dbReference type="NCBI Taxonomy" id="230809"/>
    <lineage>
        <taxon>Eukaryota</taxon>
        <taxon>Fungi</taxon>
        <taxon>Dikarya</taxon>
        <taxon>Basidiomycota</taxon>
        <taxon>Agaricomycotina</taxon>
        <taxon>Agaricomycetes</taxon>
        <taxon>Agaricomycetidae</taxon>
        <taxon>Agaricales</taxon>
        <taxon>Marasmiineae</taxon>
        <taxon>Mycenaceae</taxon>
        <taxon>Mycena</taxon>
    </lineage>
</organism>
<evidence type="ECO:0000313" key="6">
    <source>
        <dbReference type="EMBL" id="KAJ7748538.1"/>
    </source>
</evidence>
<dbReference type="Gene3D" id="1.10.30.10">
    <property type="entry name" value="High mobility group box domain"/>
    <property type="match status" value="1"/>
</dbReference>
<evidence type="ECO:0000256" key="1">
    <source>
        <dbReference type="ARBA" id="ARBA00023125"/>
    </source>
</evidence>
<dbReference type="GO" id="GO:0005634">
    <property type="term" value="C:nucleus"/>
    <property type="evidence" value="ECO:0007669"/>
    <property type="project" value="UniProtKB-UniRule"/>
</dbReference>
<evidence type="ECO:0000256" key="4">
    <source>
        <dbReference type="SAM" id="MobiDB-lite"/>
    </source>
</evidence>
<feature type="compositionally biased region" description="Basic residues" evidence="4">
    <location>
        <begin position="54"/>
        <end position="64"/>
    </location>
</feature>
<feature type="region of interest" description="Disordered" evidence="4">
    <location>
        <begin position="1"/>
        <end position="70"/>
    </location>
</feature>
<dbReference type="InterPro" id="IPR009071">
    <property type="entry name" value="HMG_box_dom"/>
</dbReference>
<dbReference type="InterPro" id="IPR036910">
    <property type="entry name" value="HMG_box_dom_sf"/>
</dbReference>
<comment type="caution">
    <text evidence="6">The sequence shown here is derived from an EMBL/GenBank/DDBJ whole genome shotgun (WGS) entry which is preliminary data.</text>
</comment>
<proteinExistence type="predicted"/>
<dbReference type="AlphaFoldDB" id="A0AAD7ITU2"/>
<dbReference type="PANTHER" id="PTHR45789">
    <property type="entry name" value="FI18025P1"/>
    <property type="match status" value="1"/>
</dbReference>
<evidence type="ECO:0000256" key="2">
    <source>
        <dbReference type="ARBA" id="ARBA00023242"/>
    </source>
</evidence>
<dbReference type="PROSITE" id="PS50118">
    <property type="entry name" value="HMG_BOX_2"/>
    <property type="match status" value="1"/>
</dbReference>
<dbReference type="InterPro" id="IPR051356">
    <property type="entry name" value="SOX/SOX-like_TF"/>
</dbReference>
<dbReference type="SUPFAM" id="SSF47095">
    <property type="entry name" value="HMG-box"/>
    <property type="match status" value="1"/>
</dbReference>
<dbReference type="Pfam" id="PF00505">
    <property type="entry name" value="HMG_box"/>
    <property type="match status" value="1"/>
</dbReference>
<feature type="domain" description="HMG box" evidence="5">
    <location>
        <begin position="68"/>
        <end position="138"/>
    </location>
</feature>
<protein>
    <recommendedName>
        <fullName evidence="5">HMG box domain-containing protein</fullName>
    </recommendedName>
</protein>
<dbReference type="Proteomes" id="UP001215280">
    <property type="component" value="Unassembled WGS sequence"/>
</dbReference>
<dbReference type="EMBL" id="JARJLG010000089">
    <property type="protein sequence ID" value="KAJ7748538.1"/>
    <property type="molecule type" value="Genomic_DNA"/>
</dbReference>
<accession>A0AAD7ITU2</accession>
<feature type="compositionally biased region" description="Low complexity" evidence="4">
    <location>
        <begin position="33"/>
        <end position="53"/>
    </location>
</feature>
<sequence>MPTSRRLSSQEIDSDDGWENCELLYPDSDPETSVSSSPQAPPSSSIVPPAAAAPRRKSHARQRSATHIPRPPNPFICFRSDYCVWNKQLDSGGVRNHRLVSKLAGEAWRALDIASRQKYEELAQEKKKEHRIRYPDYAYAPTPASRLGGKGKKRRADDDCDYEDRPLPSKRRRSRGLQLAVDTDAHVFDSLPSPTNTTWKPNGPARSPAPSPELERPQTPELSPNSSSESPNPDPSDFLRTPPVASYPELEDDDGDFVATADIPPLDLYANAPEQVGSLTSSTIALCMC</sequence>
<feature type="DNA-binding region" description="HMG box" evidence="3">
    <location>
        <begin position="68"/>
        <end position="138"/>
    </location>
</feature>
<feature type="compositionally biased region" description="Low complexity" evidence="4">
    <location>
        <begin position="220"/>
        <end position="231"/>
    </location>
</feature>
<dbReference type="CDD" id="cd01389">
    <property type="entry name" value="HMG-box_ROX1-like"/>
    <property type="match status" value="1"/>
</dbReference>
<keyword evidence="7" id="KW-1185">Reference proteome</keyword>
<dbReference type="GO" id="GO:0000981">
    <property type="term" value="F:DNA-binding transcription factor activity, RNA polymerase II-specific"/>
    <property type="evidence" value="ECO:0007669"/>
    <property type="project" value="TreeGrafter"/>
</dbReference>
<gene>
    <name evidence="6" type="ORF">DFH07DRAFT_830130</name>
</gene>
<keyword evidence="2 3" id="KW-0539">Nucleus</keyword>
<dbReference type="GO" id="GO:0000978">
    <property type="term" value="F:RNA polymerase II cis-regulatory region sequence-specific DNA binding"/>
    <property type="evidence" value="ECO:0007669"/>
    <property type="project" value="TreeGrafter"/>
</dbReference>
<feature type="region of interest" description="Disordered" evidence="4">
    <location>
        <begin position="133"/>
        <end position="260"/>
    </location>
</feature>
<reference evidence="6" key="1">
    <citation type="submission" date="2023-03" db="EMBL/GenBank/DDBJ databases">
        <title>Massive genome expansion in bonnet fungi (Mycena s.s.) driven by repeated elements and novel gene families across ecological guilds.</title>
        <authorList>
            <consortium name="Lawrence Berkeley National Laboratory"/>
            <person name="Harder C.B."/>
            <person name="Miyauchi S."/>
            <person name="Viragh M."/>
            <person name="Kuo A."/>
            <person name="Thoen E."/>
            <person name="Andreopoulos B."/>
            <person name="Lu D."/>
            <person name="Skrede I."/>
            <person name="Drula E."/>
            <person name="Henrissat B."/>
            <person name="Morin E."/>
            <person name="Kohler A."/>
            <person name="Barry K."/>
            <person name="LaButti K."/>
            <person name="Morin E."/>
            <person name="Salamov A."/>
            <person name="Lipzen A."/>
            <person name="Mereny Z."/>
            <person name="Hegedus B."/>
            <person name="Baldrian P."/>
            <person name="Stursova M."/>
            <person name="Weitz H."/>
            <person name="Taylor A."/>
            <person name="Grigoriev I.V."/>
            <person name="Nagy L.G."/>
            <person name="Martin F."/>
            <person name="Kauserud H."/>
        </authorList>
    </citation>
    <scope>NUCLEOTIDE SEQUENCE</scope>
    <source>
        <strain evidence="6">CBHHK188m</strain>
    </source>
</reference>
<evidence type="ECO:0000256" key="3">
    <source>
        <dbReference type="PROSITE-ProRule" id="PRU00267"/>
    </source>
</evidence>
<dbReference type="PANTHER" id="PTHR45789:SF2">
    <property type="entry name" value="FI18025P1"/>
    <property type="match status" value="1"/>
</dbReference>
<feature type="compositionally biased region" description="Polar residues" evidence="4">
    <location>
        <begin position="1"/>
        <end position="11"/>
    </location>
</feature>
<evidence type="ECO:0000313" key="7">
    <source>
        <dbReference type="Proteomes" id="UP001215280"/>
    </source>
</evidence>
<evidence type="ECO:0000259" key="5">
    <source>
        <dbReference type="PROSITE" id="PS50118"/>
    </source>
</evidence>
<name>A0AAD7ITU2_9AGAR</name>